<sequence length="611" mass="69923">MDIFEASIVHHIALVLLLLWILSSLGWAKPIVFFAALFYLYKVYERYLLRLRKRLEFEGRKFADQQRLLSDSESVRWLNHVVEKIWPICMEQIASQQFLLPIIPWFLDKYKPWTVGKAVVQHLYLGRTPPVFTRMRVLHESTDDDHLVLELGMNFLSADDMSAILAVQLRKRLGFGMWVKMHVSRMHVEGKVLVGMKFLQQWPFLGRVRVCFVEPPYFQMTVKPIFNHGIDVTELPGIAGWLDKILADAFEQTLVEPNMLVVDVEKFASVPREIWFSVEEKHPIAFAKVEIIEATEVKPSDSNGLADPYVKGQLGPYRFRTEIQKKTLAPKWLEEFKIPISSWATPNILVLEILDKDRVFDDMLGDCSIDIADLRGGQRHDKWLTLWNINTGRLHLAITVLDIDSKKKFSQGKEQSSDESLSTETDTPKSNSMARNSGTFSKDDFEPINIEGQRETGIWIHHLGSCEASTQEPRKAYTQVSETQLPGEDDAGRDSPRSLASECSDNNNVRKSYRNDMHGFRTIRRGLHKFGNKFQRSSKNEIPRQNRREPVPTPHPRPKAVGEKGMAVQLMAEDSCIENSINLKANQKSCNLEKGEGGKSNNGHERGMGKP</sequence>
<feature type="domain" description="C2" evidence="7">
    <location>
        <begin position="270"/>
        <end position="384"/>
    </location>
</feature>
<feature type="compositionally biased region" description="Polar residues" evidence="6">
    <location>
        <begin position="501"/>
        <end position="510"/>
    </location>
</feature>
<evidence type="ECO:0000256" key="4">
    <source>
        <dbReference type="ARBA" id="ARBA00023121"/>
    </source>
</evidence>
<keyword evidence="3" id="KW-0445">Lipid transport</keyword>
<evidence type="ECO:0000256" key="3">
    <source>
        <dbReference type="ARBA" id="ARBA00023055"/>
    </source>
</evidence>
<feature type="region of interest" description="Disordered" evidence="6">
    <location>
        <begin position="587"/>
        <end position="611"/>
    </location>
</feature>
<dbReference type="Gene3D" id="2.60.40.150">
    <property type="entry name" value="C2 domain"/>
    <property type="match status" value="1"/>
</dbReference>
<dbReference type="OrthoDB" id="270970at2759"/>
<organism evidence="9 10">
    <name type="scientific">Elaeis guineensis var. tenera</name>
    <name type="common">Oil palm</name>
    <dbReference type="NCBI Taxonomy" id="51953"/>
    <lineage>
        <taxon>Eukaryota</taxon>
        <taxon>Viridiplantae</taxon>
        <taxon>Streptophyta</taxon>
        <taxon>Embryophyta</taxon>
        <taxon>Tracheophyta</taxon>
        <taxon>Spermatophyta</taxon>
        <taxon>Magnoliopsida</taxon>
        <taxon>Liliopsida</taxon>
        <taxon>Arecaceae</taxon>
        <taxon>Arecoideae</taxon>
        <taxon>Cocoseae</taxon>
        <taxon>Elaeidinae</taxon>
        <taxon>Elaeis</taxon>
    </lineage>
</organism>
<evidence type="ECO:0000256" key="1">
    <source>
        <dbReference type="ARBA" id="ARBA00004370"/>
    </source>
</evidence>
<dbReference type="GO" id="GO:0006869">
    <property type="term" value="P:lipid transport"/>
    <property type="evidence" value="ECO:0007669"/>
    <property type="project" value="UniProtKB-KW"/>
</dbReference>
<feature type="compositionally biased region" description="Basic and acidic residues" evidence="6">
    <location>
        <begin position="538"/>
        <end position="550"/>
    </location>
</feature>
<dbReference type="InterPro" id="IPR035892">
    <property type="entry name" value="C2_domain_sf"/>
</dbReference>
<keyword evidence="4" id="KW-0446">Lipid-binding</keyword>
<dbReference type="CDD" id="cd21669">
    <property type="entry name" value="SMP_SF"/>
    <property type="match status" value="1"/>
</dbReference>
<dbReference type="InParanoid" id="A0A6I9R1I1"/>
<name>A0A6I9R1I1_ELAGV</name>
<feature type="compositionally biased region" description="Basic and acidic residues" evidence="6">
    <location>
        <begin position="591"/>
        <end position="611"/>
    </location>
</feature>
<dbReference type="Proteomes" id="UP000504607">
    <property type="component" value="Chromosome 1"/>
</dbReference>
<dbReference type="GO" id="GO:0008289">
    <property type="term" value="F:lipid binding"/>
    <property type="evidence" value="ECO:0007669"/>
    <property type="project" value="UniProtKB-KW"/>
</dbReference>
<evidence type="ECO:0000256" key="6">
    <source>
        <dbReference type="SAM" id="MobiDB-lite"/>
    </source>
</evidence>
<dbReference type="AlphaFoldDB" id="A0A6I9R1I1"/>
<dbReference type="InterPro" id="IPR000008">
    <property type="entry name" value="C2_dom"/>
</dbReference>
<evidence type="ECO:0000259" key="8">
    <source>
        <dbReference type="PROSITE" id="PS51847"/>
    </source>
</evidence>
<dbReference type="PROSITE" id="PS51847">
    <property type="entry name" value="SMP"/>
    <property type="match status" value="1"/>
</dbReference>
<evidence type="ECO:0000256" key="2">
    <source>
        <dbReference type="ARBA" id="ARBA00022448"/>
    </source>
</evidence>
<evidence type="ECO:0000313" key="10">
    <source>
        <dbReference type="RefSeq" id="XP_010918921.1"/>
    </source>
</evidence>
<dbReference type="PROSITE" id="PS50004">
    <property type="entry name" value="C2"/>
    <property type="match status" value="1"/>
</dbReference>
<dbReference type="Pfam" id="PF25669">
    <property type="entry name" value="SMP_MUG190-like"/>
    <property type="match status" value="1"/>
</dbReference>
<evidence type="ECO:0000313" key="9">
    <source>
        <dbReference type="Proteomes" id="UP000504607"/>
    </source>
</evidence>
<evidence type="ECO:0000256" key="5">
    <source>
        <dbReference type="ARBA" id="ARBA00023136"/>
    </source>
</evidence>
<dbReference type="RefSeq" id="XP_010918921.1">
    <property type="nucleotide sequence ID" value="XM_010920619.3"/>
</dbReference>
<evidence type="ECO:0000259" key="7">
    <source>
        <dbReference type="PROSITE" id="PS50004"/>
    </source>
</evidence>
<dbReference type="CDD" id="cd00030">
    <property type="entry name" value="C2"/>
    <property type="match status" value="1"/>
</dbReference>
<dbReference type="GeneID" id="105043172"/>
<feature type="region of interest" description="Disordered" evidence="6">
    <location>
        <begin position="409"/>
        <end position="447"/>
    </location>
</feature>
<dbReference type="KEGG" id="egu:105043172"/>
<gene>
    <name evidence="10" type="primary">LOC105043172</name>
</gene>
<keyword evidence="9" id="KW-1185">Reference proteome</keyword>
<reference evidence="10" key="1">
    <citation type="submission" date="2025-08" db="UniProtKB">
        <authorList>
            <consortium name="RefSeq"/>
        </authorList>
    </citation>
    <scope>IDENTIFICATION</scope>
</reference>
<protein>
    <submittedName>
        <fullName evidence="10">C2 domain-containing protein At1g53590 isoform X1</fullName>
    </submittedName>
</protein>
<dbReference type="InterPro" id="IPR031468">
    <property type="entry name" value="SMP_LBD"/>
</dbReference>
<feature type="domain" description="SMP-LTD" evidence="8">
    <location>
        <begin position="71"/>
        <end position="265"/>
    </location>
</feature>
<dbReference type="PANTHER" id="PTHR47042">
    <property type="entry name" value="C2 DOMAIN-CONTAINING PROTEIN-LIKE"/>
    <property type="match status" value="1"/>
</dbReference>
<dbReference type="GO" id="GO:0016020">
    <property type="term" value="C:membrane"/>
    <property type="evidence" value="ECO:0007669"/>
    <property type="project" value="UniProtKB-SubCell"/>
</dbReference>
<proteinExistence type="predicted"/>
<keyword evidence="2" id="KW-0813">Transport</keyword>
<dbReference type="SUPFAM" id="SSF49562">
    <property type="entry name" value="C2 domain (Calcium/lipid-binding domain, CaLB)"/>
    <property type="match status" value="1"/>
</dbReference>
<dbReference type="SMART" id="SM00239">
    <property type="entry name" value="C2"/>
    <property type="match status" value="1"/>
</dbReference>
<dbReference type="Pfam" id="PF00168">
    <property type="entry name" value="C2"/>
    <property type="match status" value="1"/>
</dbReference>
<dbReference type="PANTHER" id="PTHR47042:SF4">
    <property type="entry name" value="OS02G0313700 PROTEIN"/>
    <property type="match status" value="1"/>
</dbReference>
<dbReference type="InterPro" id="IPR052847">
    <property type="entry name" value="Ext_Synaptotagmin/KAHRP-like"/>
</dbReference>
<keyword evidence="5" id="KW-0472">Membrane</keyword>
<comment type="subcellular location">
    <subcellularLocation>
        <location evidence="1">Membrane</location>
    </subcellularLocation>
</comment>
<feature type="region of interest" description="Disordered" evidence="6">
    <location>
        <begin position="470"/>
        <end position="512"/>
    </location>
</feature>
<feature type="compositionally biased region" description="Polar residues" evidence="6">
    <location>
        <begin position="428"/>
        <end position="440"/>
    </location>
</feature>
<accession>A0A6I9R1I1</accession>
<feature type="region of interest" description="Disordered" evidence="6">
    <location>
        <begin position="533"/>
        <end position="561"/>
    </location>
</feature>